<feature type="domain" description="HTH crp-type" evidence="5">
    <location>
        <begin position="157"/>
        <end position="227"/>
    </location>
</feature>
<evidence type="ECO:0000313" key="6">
    <source>
        <dbReference type="EMBL" id="MBR9651310.1"/>
    </source>
</evidence>
<keyword evidence="7" id="KW-1185">Reference proteome</keyword>
<dbReference type="InterPro" id="IPR036388">
    <property type="entry name" value="WH-like_DNA-bd_sf"/>
</dbReference>
<dbReference type="SUPFAM" id="SSF51206">
    <property type="entry name" value="cAMP-binding domain-like"/>
    <property type="match status" value="1"/>
</dbReference>
<evidence type="ECO:0000259" key="4">
    <source>
        <dbReference type="PROSITE" id="PS50042"/>
    </source>
</evidence>
<dbReference type="InterPro" id="IPR000595">
    <property type="entry name" value="cNMP-bd_dom"/>
</dbReference>
<sequence>MNAIPLPWQFPGHAEPIHAGTAFQRLFHGLTARQKSKALQAFSKDVYGDGDTIPCTGTGSAHAEIVLRGTLRKEVTDADGASRLFGLAFAGEMLTPPGLRTAGIRRTAMGETVLLSCEPEAFAALMDEIPALRMNYLRELQQRVDETRKWQVVLGRKTAMERVAALLLSFWERQGRPSKMDLRLSRVELGQILCLSFETVSRQIKALEKAGAVALPQPSCVAVRDPQRLFIAAGEAVSLRRAA</sequence>
<dbReference type="EMBL" id="JADMKU010000006">
    <property type="protein sequence ID" value="MBR9651310.1"/>
    <property type="molecule type" value="Genomic_DNA"/>
</dbReference>
<dbReference type="SMART" id="SM00419">
    <property type="entry name" value="HTH_CRP"/>
    <property type="match status" value="1"/>
</dbReference>
<dbReference type="PRINTS" id="PR00034">
    <property type="entry name" value="HTHCRP"/>
</dbReference>
<feature type="domain" description="Cyclic nucleotide-binding" evidence="4">
    <location>
        <begin position="26"/>
        <end position="108"/>
    </location>
</feature>
<keyword evidence="3" id="KW-0804">Transcription</keyword>
<evidence type="ECO:0000256" key="1">
    <source>
        <dbReference type="ARBA" id="ARBA00023015"/>
    </source>
</evidence>
<dbReference type="Gene3D" id="1.10.10.10">
    <property type="entry name" value="Winged helix-like DNA-binding domain superfamily/Winged helix DNA-binding domain"/>
    <property type="match status" value="1"/>
</dbReference>
<evidence type="ECO:0000259" key="5">
    <source>
        <dbReference type="PROSITE" id="PS51063"/>
    </source>
</evidence>
<dbReference type="InterPro" id="IPR014710">
    <property type="entry name" value="RmlC-like_jellyroll"/>
</dbReference>
<evidence type="ECO:0000256" key="2">
    <source>
        <dbReference type="ARBA" id="ARBA00023125"/>
    </source>
</evidence>
<keyword evidence="2" id="KW-0238">DNA-binding</keyword>
<dbReference type="PROSITE" id="PS50042">
    <property type="entry name" value="CNMP_BINDING_3"/>
    <property type="match status" value="1"/>
</dbReference>
<name>A0ABS5HQR6_9RHOB</name>
<dbReference type="Pfam" id="PF13545">
    <property type="entry name" value="HTH_Crp_2"/>
    <property type="match status" value="1"/>
</dbReference>
<dbReference type="InterPro" id="IPR018490">
    <property type="entry name" value="cNMP-bd_dom_sf"/>
</dbReference>
<dbReference type="InterPro" id="IPR036390">
    <property type="entry name" value="WH_DNA-bd_sf"/>
</dbReference>
<dbReference type="PROSITE" id="PS51063">
    <property type="entry name" value="HTH_CRP_2"/>
    <property type="match status" value="1"/>
</dbReference>
<evidence type="ECO:0000256" key="3">
    <source>
        <dbReference type="ARBA" id="ARBA00023163"/>
    </source>
</evidence>
<dbReference type="Proteomes" id="UP001195941">
    <property type="component" value="Unassembled WGS sequence"/>
</dbReference>
<keyword evidence="1" id="KW-0805">Transcription regulation</keyword>
<dbReference type="Gene3D" id="2.60.120.10">
    <property type="entry name" value="Jelly Rolls"/>
    <property type="match status" value="1"/>
</dbReference>
<protein>
    <submittedName>
        <fullName evidence="6">Crp/Fnr family transcriptional regulator</fullName>
    </submittedName>
</protein>
<evidence type="ECO:0000313" key="7">
    <source>
        <dbReference type="Proteomes" id="UP001195941"/>
    </source>
</evidence>
<organism evidence="6 7">
    <name type="scientific">Thalassovita aquimarina</name>
    <dbReference type="NCBI Taxonomy" id="2785917"/>
    <lineage>
        <taxon>Bacteria</taxon>
        <taxon>Pseudomonadati</taxon>
        <taxon>Pseudomonadota</taxon>
        <taxon>Alphaproteobacteria</taxon>
        <taxon>Rhodobacterales</taxon>
        <taxon>Roseobacteraceae</taxon>
        <taxon>Thalassovita</taxon>
    </lineage>
</organism>
<gene>
    <name evidence="6" type="ORF">IT775_09265</name>
</gene>
<dbReference type="CDD" id="cd00092">
    <property type="entry name" value="HTH_CRP"/>
    <property type="match status" value="1"/>
</dbReference>
<reference evidence="6 7" key="1">
    <citation type="journal article" date="2021" name="Arch. Microbiol.">
        <title>Thalassobius aquimarinus sp. nov., isolated from the Sea of Japan seashore.</title>
        <authorList>
            <person name="Kurilenko V.V."/>
            <person name="Romanenko L.A."/>
            <person name="Chernysheva N.Y."/>
            <person name="Velansky P.V."/>
            <person name="Tekutyeva L.A."/>
            <person name="Isaeva M.P."/>
            <person name="Mikhailov V.V."/>
        </authorList>
    </citation>
    <scope>NUCLEOTIDE SEQUENCE [LARGE SCALE GENOMIC DNA]</scope>
    <source>
        <strain evidence="6 7">KMM 8518</strain>
    </source>
</reference>
<accession>A0ABS5HQR6</accession>
<proteinExistence type="predicted"/>
<comment type="caution">
    <text evidence="6">The sequence shown here is derived from an EMBL/GenBank/DDBJ whole genome shotgun (WGS) entry which is preliminary data.</text>
</comment>
<dbReference type="InterPro" id="IPR012318">
    <property type="entry name" value="HTH_CRP"/>
</dbReference>
<dbReference type="RefSeq" id="WP_212700827.1">
    <property type="nucleotide sequence ID" value="NZ_JADMKU010000006.1"/>
</dbReference>
<dbReference type="SUPFAM" id="SSF46785">
    <property type="entry name" value="Winged helix' DNA-binding domain"/>
    <property type="match status" value="1"/>
</dbReference>